<evidence type="ECO:0000313" key="5">
    <source>
        <dbReference type="Proteomes" id="UP000198853"/>
    </source>
</evidence>
<dbReference type="SUPFAM" id="SSF54631">
    <property type="entry name" value="CBS-domain pair"/>
    <property type="match status" value="1"/>
</dbReference>
<feature type="domain" description="CBS" evidence="3">
    <location>
        <begin position="75"/>
        <end position="131"/>
    </location>
</feature>
<organism evidence="4 5">
    <name type="scientific">Natribacillus halophilus</name>
    <dbReference type="NCBI Taxonomy" id="549003"/>
    <lineage>
        <taxon>Bacteria</taxon>
        <taxon>Bacillati</taxon>
        <taxon>Bacillota</taxon>
        <taxon>Bacilli</taxon>
        <taxon>Bacillales</taxon>
        <taxon>Bacillaceae</taxon>
        <taxon>Natribacillus</taxon>
    </lineage>
</organism>
<dbReference type="InterPro" id="IPR051257">
    <property type="entry name" value="Diverse_CBS-Domain"/>
</dbReference>
<gene>
    <name evidence="4" type="ORF">SAMN04488123_101416</name>
</gene>
<dbReference type="PROSITE" id="PS51371">
    <property type="entry name" value="CBS"/>
    <property type="match status" value="2"/>
</dbReference>
<protein>
    <submittedName>
        <fullName evidence="4">CBS domain-containing protein</fullName>
    </submittedName>
</protein>
<dbReference type="Pfam" id="PF00571">
    <property type="entry name" value="CBS"/>
    <property type="match status" value="2"/>
</dbReference>
<accession>A0A1G8JX45</accession>
<dbReference type="AlphaFoldDB" id="A0A1G8JX45"/>
<keyword evidence="5" id="KW-1185">Reference proteome</keyword>
<evidence type="ECO:0000256" key="1">
    <source>
        <dbReference type="ARBA" id="ARBA00023122"/>
    </source>
</evidence>
<dbReference type="SMART" id="SM00116">
    <property type="entry name" value="CBS"/>
    <property type="match status" value="2"/>
</dbReference>
<dbReference type="Gene3D" id="3.10.580.10">
    <property type="entry name" value="CBS-domain"/>
    <property type="match status" value="1"/>
</dbReference>
<evidence type="ECO:0000259" key="3">
    <source>
        <dbReference type="PROSITE" id="PS51371"/>
    </source>
</evidence>
<dbReference type="CDD" id="cd04622">
    <property type="entry name" value="CBS_pair_HRP1_like"/>
    <property type="match status" value="1"/>
</dbReference>
<dbReference type="InterPro" id="IPR000644">
    <property type="entry name" value="CBS_dom"/>
</dbReference>
<sequence>MEQNQNLGSMMSSNVIFVDPSQSIQEAAAMMEQHNIGSLPVVQNGELLGILTDRDITLRSTAHGKDGHTHCSECMSPDAVSGRTDMDVHEAATIMGENQVRRLPIVENGQVVGVVALGDFALNEIYANEAEQALAKISVRPI</sequence>
<name>A0A1G8JX45_9BACI</name>
<evidence type="ECO:0000256" key="2">
    <source>
        <dbReference type="PROSITE-ProRule" id="PRU00703"/>
    </source>
</evidence>
<reference evidence="4 5" key="1">
    <citation type="submission" date="2016-10" db="EMBL/GenBank/DDBJ databases">
        <authorList>
            <person name="de Groot N.N."/>
        </authorList>
    </citation>
    <scope>NUCLEOTIDE SEQUENCE [LARGE SCALE GENOMIC DNA]</scope>
    <source>
        <strain evidence="4 5">DSM 21771</strain>
    </source>
</reference>
<feature type="domain" description="CBS" evidence="3">
    <location>
        <begin position="11"/>
        <end position="67"/>
    </location>
</feature>
<keyword evidence="1 2" id="KW-0129">CBS domain</keyword>
<proteinExistence type="predicted"/>
<dbReference type="PANTHER" id="PTHR43080">
    <property type="entry name" value="CBS DOMAIN-CONTAINING PROTEIN CBSX3, MITOCHONDRIAL"/>
    <property type="match status" value="1"/>
</dbReference>
<dbReference type="EMBL" id="FNEN01000001">
    <property type="protein sequence ID" value="SDI35180.1"/>
    <property type="molecule type" value="Genomic_DNA"/>
</dbReference>
<evidence type="ECO:0000313" key="4">
    <source>
        <dbReference type="EMBL" id="SDI35180.1"/>
    </source>
</evidence>
<dbReference type="Proteomes" id="UP000198853">
    <property type="component" value="Unassembled WGS sequence"/>
</dbReference>
<dbReference type="PANTHER" id="PTHR43080:SF2">
    <property type="entry name" value="CBS DOMAIN-CONTAINING PROTEIN"/>
    <property type="match status" value="1"/>
</dbReference>
<dbReference type="InterPro" id="IPR046342">
    <property type="entry name" value="CBS_dom_sf"/>
</dbReference>